<protein>
    <submittedName>
        <fullName evidence="1">Uncharacterized protein</fullName>
    </submittedName>
</protein>
<evidence type="ECO:0000313" key="1">
    <source>
        <dbReference type="EMBL" id="SEH05826.1"/>
    </source>
</evidence>
<dbReference type="RefSeq" id="WP_146066687.1">
    <property type="nucleotide sequence ID" value="NZ_FMSV02000388.1"/>
</dbReference>
<gene>
    <name evidence="1" type="ORF">MBHS_01681</name>
</gene>
<organism evidence="1 2">
    <name type="scientific">Candidatus Venteria ishoeyi</name>
    <dbReference type="NCBI Taxonomy" id="1899563"/>
    <lineage>
        <taxon>Bacteria</taxon>
        <taxon>Pseudomonadati</taxon>
        <taxon>Pseudomonadota</taxon>
        <taxon>Gammaproteobacteria</taxon>
        <taxon>Thiotrichales</taxon>
        <taxon>Thiotrichaceae</taxon>
        <taxon>Venteria</taxon>
    </lineage>
</organism>
<sequence length="139" mass="15775">MKNSLTQKGGKSSLPVGVYNPDRHVLQKLPSCDMACAEMESAGLGLYRAEINPESRNCSPVGWAKYRPMNFLLARTHTVFCPPFDANNWYNFEYPGGFWWACAVKHRTKFEHYGGTCPPYDRGFPCALSVRIHPHRHLA</sequence>
<name>A0A1H6F9J8_9GAMM</name>
<dbReference type="Proteomes" id="UP000236724">
    <property type="component" value="Unassembled WGS sequence"/>
</dbReference>
<reference evidence="1 2" key="1">
    <citation type="submission" date="2016-10" db="EMBL/GenBank/DDBJ databases">
        <authorList>
            <person name="de Groot N.N."/>
        </authorList>
    </citation>
    <scope>NUCLEOTIDE SEQUENCE [LARGE SCALE GENOMIC DNA]</scope>
    <source>
        <strain evidence="1">MBHS1</strain>
    </source>
</reference>
<dbReference type="EMBL" id="FMSV02000388">
    <property type="protein sequence ID" value="SEH05826.1"/>
    <property type="molecule type" value="Genomic_DNA"/>
</dbReference>
<proteinExistence type="predicted"/>
<evidence type="ECO:0000313" key="2">
    <source>
        <dbReference type="Proteomes" id="UP000236724"/>
    </source>
</evidence>
<dbReference type="AlphaFoldDB" id="A0A1H6F9J8"/>
<accession>A0A1H6F9J8</accession>
<keyword evidence="2" id="KW-1185">Reference proteome</keyword>